<evidence type="ECO:0000313" key="2">
    <source>
        <dbReference type="EMBL" id="KAF2153173.1"/>
    </source>
</evidence>
<feature type="region of interest" description="Disordered" evidence="1">
    <location>
        <begin position="152"/>
        <end position="237"/>
    </location>
</feature>
<dbReference type="Proteomes" id="UP000799439">
    <property type="component" value="Unassembled WGS sequence"/>
</dbReference>
<feature type="region of interest" description="Disordered" evidence="1">
    <location>
        <begin position="104"/>
        <end position="130"/>
    </location>
</feature>
<dbReference type="EMBL" id="ML996085">
    <property type="protein sequence ID" value="KAF2153173.1"/>
    <property type="molecule type" value="Genomic_DNA"/>
</dbReference>
<name>A0A9P4J0D4_9PEZI</name>
<accession>A0A9P4J0D4</accession>
<evidence type="ECO:0000313" key="3">
    <source>
        <dbReference type="Proteomes" id="UP000799439"/>
    </source>
</evidence>
<sequence>MGFGVSPRKCCNCPLSSSDFPKHQKQGNCTRCQHPCRAHLFIDRPPIEQDSTQFRLDDSSSTIMAVNEGVETSAETTERPMNGARHYHNNLYLGGLTLAYRERVPGSPSSHTAGPVPIPQDRIDDDGASSRSFVVNNYGSGYSIGHIQNFYGGPQAPNGRPTAMEGPDFSPSSQAEEAPMTHEESPETEAEEVVETTPTPTSRNQPQSATHLPAGKSVRPLMGGLPRRRGHNAERSG</sequence>
<gene>
    <name evidence="2" type="ORF">K461DRAFT_136187</name>
</gene>
<comment type="caution">
    <text evidence="2">The sequence shown here is derived from an EMBL/GenBank/DDBJ whole genome shotgun (WGS) entry which is preliminary data.</text>
</comment>
<reference evidence="2" key="1">
    <citation type="journal article" date="2020" name="Stud. Mycol.">
        <title>101 Dothideomycetes genomes: a test case for predicting lifestyles and emergence of pathogens.</title>
        <authorList>
            <person name="Haridas S."/>
            <person name="Albert R."/>
            <person name="Binder M."/>
            <person name="Bloem J."/>
            <person name="Labutti K."/>
            <person name="Salamov A."/>
            <person name="Andreopoulos B."/>
            <person name="Baker S."/>
            <person name="Barry K."/>
            <person name="Bills G."/>
            <person name="Bluhm B."/>
            <person name="Cannon C."/>
            <person name="Castanera R."/>
            <person name="Culley D."/>
            <person name="Daum C."/>
            <person name="Ezra D."/>
            <person name="Gonzalez J."/>
            <person name="Henrissat B."/>
            <person name="Kuo A."/>
            <person name="Liang C."/>
            <person name="Lipzen A."/>
            <person name="Lutzoni F."/>
            <person name="Magnuson J."/>
            <person name="Mondo S."/>
            <person name="Nolan M."/>
            <person name="Ohm R."/>
            <person name="Pangilinan J."/>
            <person name="Park H.-J."/>
            <person name="Ramirez L."/>
            <person name="Alfaro M."/>
            <person name="Sun H."/>
            <person name="Tritt A."/>
            <person name="Yoshinaga Y."/>
            <person name="Zwiers L.-H."/>
            <person name="Turgeon B."/>
            <person name="Goodwin S."/>
            <person name="Spatafora J."/>
            <person name="Crous P."/>
            <person name="Grigoriev I."/>
        </authorList>
    </citation>
    <scope>NUCLEOTIDE SEQUENCE</scope>
    <source>
        <strain evidence="2">CBS 260.36</strain>
    </source>
</reference>
<organism evidence="2 3">
    <name type="scientific">Myriangium duriaei CBS 260.36</name>
    <dbReference type="NCBI Taxonomy" id="1168546"/>
    <lineage>
        <taxon>Eukaryota</taxon>
        <taxon>Fungi</taxon>
        <taxon>Dikarya</taxon>
        <taxon>Ascomycota</taxon>
        <taxon>Pezizomycotina</taxon>
        <taxon>Dothideomycetes</taxon>
        <taxon>Dothideomycetidae</taxon>
        <taxon>Myriangiales</taxon>
        <taxon>Myriangiaceae</taxon>
        <taxon>Myriangium</taxon>
    </lineage>
</organism>
<protein>
    <submittedName>
        <fullName evidence="2">Uncharacterized protein</fullName>
    </submittedName>
</protein>
<dbReference type="AlphaFoldDB" id="A0A9P4J0D4"/>
<proteinExistence type="predicted"/>
<evidence type="ECO:0000256" key="1">
    <source>
        <dbReference type="SAM" id="MobiDB-lite"/>
    </source>
</evidence>
<keyword evidence="3" id="KW-1185">Reference proteome</keyword>